<dbReference type="RefSeq" id="WP_145395868.1">
    <property type="nucleotide sequence ID" value="NZ_VLKU01000001.1"/>
</dbReference>
<dbReference type="OrthoDB" id="4427992at2"/>
<protein>
    <submittedName>
        <fullName evidence="3">Multisubunit potassium/proton antiporter, PhaG subunit (TC 2.A.63.1.1)</fullName>
    </submittedName>
</protein>
<dbReference type="AlphaFoldDB" id="A0A562P177"/>
<evidence type="ECO:0000256" key="1">
    <source>
        <dbReference type="SAM" id="MobiDB-lite"/>
    </source>
</evidence>
<evidence type="ECO:0000313" key="4">
    <source>
        <dbReference type="Proteomes" id="UP000316225"/>
    </source>
</evidence>
<dbReference type="InterPro" id="IPR005133">
    <property type="entry name" value="PhaG_MnhG_YufB"/>
</dbReference>
<sequence>MNHLNDLPPWMAILIATFLIIGSTLALLGSVGLVRLRSYYQRLHAPTLSYSYGTLMTILSSILMFSYLETRPVVHELVIGVFVMITAPITLLMLGRAALRRDQDAKLAHEEAVPARETLRASPAGKLIRDVKRSGHPEPSPDQPGP</sequence>
<reference evidence="3 4" key="1">
    <citation type="journal article" date="2015" name="Stand. Genomic Sci.">
        <title>Genomic Encyclopedia of Bacterial and Archaeal Type Strains, Phase III: the genomes of soil and plant-associated and newly described type strains.</title>
        <authorList>
            <person name="Whitman W.B."/>
            <person name="Woyke T."/>
            <person name="Klenk H.P."/>
            <person name="Zhou Y."/>
            <person name="Lilburn T.G."/>
            <person name="Beck B.J."/>
            <person name="De Vos P."/>
            <person name="Vandamme P."/>
            <person name="Eisen J.A."/>
            <person name="Garrity G."/>
            <person name="Hugenholtz P."/>
            <person name="Kyrpides N.C."/>
        </authorList>
    </citation>
    <scope>NUCLEOTIDE SEQUENCE [LARGE SCALE GENOMIC DNA]</scope>
    <source>
        <strain evidence="3 4">CGMCC 1.5364</strain>
    </source>
</reference>
<accession>A0A562P177</accession>
<gene>
    <name evidence="3" type="ORF">IQ24_00225</name>
</gene>
<name>A0A562P177_9RHOB</name>
<dbReference type="GO" id="GO:0015385">
    <property type="term" value="F:sodium:proton antiporter activity"/>
    <property type="evidence" value="ECO:0007669"/>
    <property type="project" value="TreeGrafter"/>
</dbReference>
<keyword evidence="4" id="KW-1185">Reference proteome</keyword>
<dbReference type="NCBIfam" id="TIGR01300">
    <property type="entry name" value="CPA3_mnhG_phaG"/>
    <property type="match status" value="1"/>
</dbReference>
<keyword evidence="2" id="KW-0472">Membrane</keyword>
<keyword evidence="2" id="KW-1133">Transmembrane helix</keyword>
<dbReference type="EMBL" id="VLKU01000001">
    <property type="protein sequence ID" value="TWI38091.1"/>
    <property type="molecule type" value="Genomic_DNA"/>
</dbReference>
<dbReference type="PANTHER" id="PTHR34703:SF1">
    <property type="entry name" value="ANTIPORTER SUBUNIT MNHG2-RELATED"/>
    <property type="match status" value="1"/>
</dbReference>
<dbReference type="Proteomes" id="UP000316225">
    <property type="component" value="Unassembled WGS sequence"/>
</dbReference>
<feature type="compositionally biased region" description="Basic and acidic residues" evidence="1">
    <location>
        <begin position="127"/>
        <end position="136"/>
    </location>
</feature>
<feature type="transmembrane region" description="Helical" evidence="2">
    <location>
        <begin position="74"/>
        <end position="94"/>
    </location>
</feature>
<evidence type="ECO:0000313" key="3">
    <source>
        <dbReference type="EMBL" id="TWI38091.1"/>
    </source>
</evidence>
<dbReference type="PANTHER" id="PTHR34703">
    <property type="entry name" value="ANTIPORTER SUBUNIT MNHG2-RELATED"/>
    <property type="match status" value="1"/>
</dbReference>
<keyword evidence="2" id="KW-0812">Transmembrane</keyword>
<feature type="transmembrane region" description="Helical" evidence="2">
    <location>
        <begin position="48"/>
        <end position="68"/>
    </location>
</feature>
<dbReference type="Pfam" id="PF03334">
    <property type="entry name" value="PhaG_MnhG_YufB"/>
    <property type="match status" value="1"/>
</dbReference>
<feature type="transmembrane region" description="Helical" evidence="2">
    <location>
        <begin position="12"/>
        <end position="36"/>
    </location>
</feature>
<feature type="region of interest" description="Disordered" evidence="1">
    <location>
        <begin position="122"/>
        <end position="146"/>
    </location>
</feature>
<comment type="caution">
    <text evidence="3">The sequence shown here is derived from an EMBL/GenBank/DDBJ whole genome shotgun (WGS) entry which is preliminary data.</text>
</comment>
<proteinExistence type="predicted"/>
<organism evidence="3 4">
    <name type="scientific">Paracoccus sulfuroxidans</name>
    <dbReference type="NCBI Taxonomy" id="384678"/>
    <lineage>
        <taxon>Bacteria</taxon>
        <taxon>Pseudomonadati</taxon>
        <taxon>Pseudomonadota</taxon>
        <taxon>Alphaproteobacteria</taxon>
        <taxon>Rhodobacterales</taxon>
        <taxon>Paracoccaceae</taxon>
        <taxon>Paracoccus</taxon>
    </lineage>
</organism>
<evidence type="ECO:0000256" key="2">
    <source>
        <dbReference type="SAM" id="Phobius"/>
    </source>
</evidence>